<sequence length="434" mass="50176">MILIHLPVFCLCELVSVTTLARHGERTSIIPLGIYTDPQDPQPGHLTELGLQMQYVLGKRIRDHYIKQNFFPEKYNSNNFYIRASPFPRTQQSAQAHVIGYFRDGTGPDNIHTFPIQTDLYEEEWLFTAHDACPRSLENKRLFKESTKYTEFMASLKPDFEEASAYFKTEINESNYHDANDELERKAYRGLITDEAEKKIAKAMNAAKMNTWFHQFDFENNVTVKMVAGILLGELFYENLNRDVSDYQHKTKTSDINAENPNDALRKVRLYLGHDINTWNLLNIFGNRTTHIPDYASSIITELHVENNEPFIQIYYVEEVPIDQSISLEKTWVPITPKGCPAHKCPLGTFQEQYRNYSVYKDKILEWREDICQFKDFLVPLPKTSYKGGPTNVILPLFTILAILFVAVVLITILTCCSKRQRKGGYQTLPDSSE</sequence>
<feature type="transmembrane region" description="Helical" evidence="3">
    <location>
        <begin position="393"/>
        <end position="417"/>
    </location>
</feature>
<dbReference type="CDD" id="cd07061">
    <property type="entry name" value="HP_HAP_like"/>
    <property type="match status" value="1"/>
</dbReference>
<evidence type="ECO:0000256" key="2">
    <source>
        <dbReference type="ARBA" id="ARBA00022801"/>
    </source>
</evidence>
<name>A0ABQ9XPH6_9EUKA</name>
<keyword evidence="6" id="KW-1185">Reference proteome</keyword>
<evidence type="ECO:0000256" key="4">
    <source>
        <dbReference type="SAM" id="SignalP"/>
    </source>
</evidence>
<feature type="signal peptide" evidence="4">
    <location>
        <begin position="1"/>
        <end position="21"/>
    </location>
</feature>
<keyword evidence="3" id="KW-1133">Transmembrane helix</keyword>
<evidence type="ECO:0008006" key="7">
    <source>
        <dbReference type="Google" id="ProtNLM"/>
    </source>
</evidence>
<gene>
    <name evidence="5" type="ORF">BLNAU_11885</name>
</gene>
<dbReference type="Pfam" id="PF00328">
    <property type="entry name" value="His_Phos_2"/>
    <property type="match status" value="1"/>
</dbReference>
<evidence type="ECO:0000256" key="3">
    <source>
        <dbReference type="SAM" id="Phobius"/>
    </source>
</evidence>
<comment type="caution">
    <text evidence="5">The sequence shown here is derived from an EMBL/GenBank/DDBJ whole genome shotgun (WGS) entry which is preliminary data.</text>
</comment>
<dbReference type="Proteomes" id="UP001281761">
    <property type="component" value="Unassembled WGS sequence"/>
</dbReference>
<dbReference type="InterPro" id="IPR000560">
    <property type="entry name" value="His_Pase_clade-2"/>
</dbReference>
<accession>A0ABQ9XPH6</accession>
<evidence type="ECO:0000313" key="6">
    <source>
        <dbReference type="Proteomes" id="UP001281761"/>
    </source>
</evidence>
<proteinExistence type="inferred from homology"/>
<protein>
    <recommendedName>
        <fullName evidence="7">Acid phosphatase</fullName>
    </recommendedName>
</protein>
<dbReference type="EMBL" id="JARBJD010000095">
    <property type="protein sequence ID" value="KAK2953100.1"/>
    <property type="molecule type" value="Genomic_DNA"/>
</dbReference>
<evidence type="ECO:0000256" key="1">
    <source>
        <dbReference type="ARBA" id="ARBA00005375"/>
    </source>
</evidence>
<keyword evidence="3" id="KW-0812">Transmembrane</keyword>
<dbReference type="PANTHER" id="PTHR11567:SF110">
    <property type="entry name" value="2-PHOSPHOXYLOSE PHOSPHATASE 1"/>
    <property type="match status" value="1"/>
</dbReference>
<dbReference type="InterPro" id="IPR050645">
    <property type="entry name" value="Histidine_acid_phosphatase"/>
</dbReference>
<reference evidence="5 6" key="1">
    <citation type="journal article" date="2022" name="bioRxiv">
        <title>Genomics of Preaxostyla Flagellates Illuminates Evolutionary Transitions and the Path Towards Mitochondrial Loss.</title>
        <authorList>
            <person name="Novak L.V.F."/>
            <person name="Treitli S.C."/>
            <person name="Pyrih J."/>
            <person name="Halakuc P."/>
            <person name="Pipaliya S.V."/>
            <person name="Vacek V."/>
            <person name="Brzon O."/>
            <person name="Soukal P."/>
            <person name="Eme L."/>
            <person name="Dacks J.B."/>
            <person name="Karnkowska A."/>
            <person name="Elias M."/>
            <person name="Hampl V."/>
        </authorList>
    </citation>
    <scope>NUCLEOTIDE SEQUENCE [LARGE SCALE GENOMIC DNA]</scope>
    <source>
        <strain evidence="5">NAU3</strain>
        <tissue evidence="5">Gut</tissue>
    </source>
</reference>
<dbReference type="InterPro" id="IPR029033">
    <property type="entry name" value="His_PPase_superfam"/>
</dbReference>
<evidence type="ECO:0000313" key="5">
    <source>
        <dbReference type="EMBL" id="KAK2953100.1"/>
    </source>
</evidence>
<keyword evidence="3" id="KW-0472">Membrane</keyword>
<keyword evidence="2" id="KW-0378">Hydrolase</keyword>
<dbReference type="SUPFAM" id="SSF53254">
    <property type="entry name" value="Phosphoglycerate mutase-like"/>
    <property type="match status" value="1"/>
</dbReference>
<comment type="similarity">
    <text evidence="1">Belongs to the histidine acid phosphatase family.</text>
</comment>
<feature type="chain" id="PRO_5047284735" description="Acid phosphatase" evidence="4">
    <location>
        <begin position="22"/>
        <end position="434"/>
    </location>
</feature>
<dbReference type="PANTHER" id="PTHR11567">
    <property type="entry name" value="ACID PHOSPHATASE-RELATED"/>
    <property type="match status" value="1"/>
</dbReference>
<organism evidence="5 6">
    <name type="scientific">Blattamonas nauphoetae</name>
    <dbReference type="NCBI Taxonomy" id="2049346"/>
    <lineage>
        <taxon>Eukaryota</taxon>
        <taxon>Metamonada</taxon>
        <taxon>Preaxostyla</taxon>
        <taxon>Oxymonadida</taxon>
        <taxon>Blattamonas</taxon>
    </lineage>
</organism>
<dbReference type="Gene3D" id="3.40.50.1240">
    <property type="entry name" value="Phosphoglycerate mutase-like"/>
    <property type="match status" value="1"/>
</dbReference>
<keyword evidence="4" id="KW-0732">Signal</keyword>